<dbReference type="Proteomes" id="UP000240638">
    <property type="component" value="Unassembled WGS sequence"/>
</dbReference>
<name>A0A2T3XM16_9BURK</name>
<protein>
    <submittedName>
        <fullName evidence="1">Uncharacterized protein</fullName>
    </submittedName>
</protein>
<dbReference type="RefSeq" id="WP_107153778.1">
    <property type="nucleotide sequence ID" value="NZ_PYUC01000018.1"/>
</dbReference>
<accession>A0A2T3XM16</accession>
<gene>
    <name evidence="1" type="ORF">C9I57_27705</name>
</gene>
<proteinExistence type="predicted"/>
<evidence type="ECO:0000313" key="1">
    <source>
        <dbReference type="EMBL" id="PTB17477.1"/>
    </source>
</evidence>
<dbReference type="EMBL" id="PYUC01000018">
    <property type="protein sequence ID" value="PTB17477.1"/>
    <property type="molecule type" value="Genomic_DNA"/>
</dbReference>
<dbReference type="AlphaFoldDB" id="A0A2T3XM16"/>
<reference evidence="1 2" key="1">
    <citation type="submission" date="2018-03" db="EMBL/GenBank/DDBJ databases">
        <title>Whole genome analyses suggest that Burkholderia sensu lato contains two further novel genera in the rhizoxinica-symbiotica group Mycetohabitans gen. nov., and Trinickia gen. nov.: implications for the evolution of diazotrophy and nodulation in the Burkholderiaceae.</title>
        <authorList>
            <person name="Estrada De Los Santos P."/>
            <person name="Palmer M."/>
            <person name="Chavez-Ramirez B."/>
            <person name="Steenkamp E.T."/>
            <person name="Hirsch A.M."/>
            <person name="Manyaka P."/>
            <person name="Maluk M."/>
            <person name="Lafos M."/>
            <person name="Crook M."/>
            <person name="Gross E."/>
            <person name="Simon M.F."/>
            <person name="Bueno Dos Reis Junior F."/>
            <person name="Poole P.S."/>
            <person name="Venter S.N."/>
            <person name="James E.K."/>
        </authorList>
    </citation>
    <scope>NUCLEOTIDE SEQUENCE [LARGE SCALE GENOMIC DNA]</scope>
    <source>
        <strain evidence="1 2">JPY-366</strain>
    </source>
</reference>
<evidence type="ECO:0000313" key="2">
    <source>
        <dbReference type="Proteomes" id="UP000240638"/>
    </source>
</evidence>
<sequence>MAIQGVSIVPKYSYSMSGSNLVLTPDTSYVTYKVTVTVNDASERNTSGHLDISGIAAGLTCVEGNKIKLIANDMAPWADVRFKVAAASATKIDFKVTPTLDDGQTFAATQPPRAPINITWLGAGVLYPTLATASQPDDIPALDTNDPTANAKVTVKVTDSSQAPIANLSLLIGPSGQQDITRYQYLDVNTSAPLTFGSNTIPSTGSPALLVTTDASGQAGFTMSIPPGDDSLAALAQFISWGVQLQGGEDATYFPSTDAIFIGPLTSEDAPTVPMPFIYDAQGSLQFDPKGNNECTLQMTAEWDNPSNSDNILVIVGDDDSPPRPRQLLTVGQCNYGGDQPGPNSTLMYLLDVNRLIEGYCPLRFLVFKTGLSDVAYSHANLYTITKLPPVKPLGNVNRVLPIPRLFCKAVGNNAQPVLGDELKQGAKINWNDINRGGIYVYIPYAATNGSTGMNGAANVKIYRNGIYQGGADVVSLPKLYPPVQVGDNVVSPDGTAYGLGHGLLMLIPIDDLRNWNAPTDGMPRPFEVEYWDDSKSRNYSVVWSGVIDTVPVKK</sequence>
<comment type="caution">
    <text evidence="1">The sequence shown here is derived from an EMBL/GenBank/DDBJ whole genome shotgun (WGS) entry which is preliminary data.</text>
</comment>
<organism evidence="1 2">
    <name type="scientific">Trinickia symbiotica</name>
    <dbReference type="NCBI Taxonomy" id="863227"/>
    <lineage>
        <taxon>Bacteria</taxon>
        <taxon>Pseudomonadati</taxon>
        <taxon>Pseudomonadota</taxon>
        <taxon>Betaproteobacteria</taxon>
        <taxon>Burkholderiales</taxon>
        <taxon>Burkholderiaceae</taxon>
        <taxon>Trinickia</taxon>
    </lineage>
</organism>